<dbReference type="PANTHER" id="PTHR24416">
    <property type="entry name" value="TYROSINE-PROTEIN KINASE RECEPTOR"/>
    <property type="match status" value="1"/>
</dbReference>
<proteinExistence type="predicted"/>
<dbReference type="GO" id="GO:0043235">
    <property type="term" value="C:receptor complex"/>
    <property type="evidence" value="ECO:0007669"/>
    <property type="project" value="TreeGrafter"/>
</dbReference>
<dbReference type="AlphaFoldDB" id="A0A9N9EUI6"/>
<dbReference type="InterPro" id="IPR001245">
    <property type="entry name" value="Ser-Thr/Tyr_kinase_cat_dom"/>
</dbReference>
<protein>
    <submittedName>
        <fullName evidence="2">15035_t:CDS:1</fullName>
    </submittedName>
</protein>
<dbReference type="GO" id="GO:0007169">
    <property type="term" value="P:cell surface receptor protein tyrosine kinase signaling pathway"/>
    <property type="evidence" value="ECO:0007669"/>
    <property type="project" value="TreeGrafter"/>
</dbReference>
<organism evidence="2 3">
    <name type="scientific">Acaulospora morrowiae</name>
    <dbReference type="NCBI Taxonomy" id="94023"/>
    <lineage>
        <taxon>Eukaryota</taxon>
        <taxon>Fungi</taxon>
        <taxon>Fungi incertae sedis</taxon>
        <taxon>Mucoromycota</taxon>
        <taxon>Glomeromycotina</taxon>
        <taxon>Glomeromycetes</taxon>
        <taxon>Diversisporales</taxon>
        <taxon>Acaulosporaceae</taxon>
        <taxon>Acaulospora</taxon>
    </lineage>
</organism>
<evidence type="ECO:0000313" key="2">
    <source>
        <dbReference type="EMBL" id="CAG8690934.1"/>
    </source>
</evidence>
<dbReference type="Gene3D" id="1.10.510.10">
    <property type="entry name" value="Transferase(Phosphotransferase) domain 1"/>
    <property type="match status" value="1"/>
</dbReference>
<feature type="non-terminal residue" evidence="2">
    <location>
        <position position="1"/>
    </location>
</feature>
<feature type="non-terminal residue" evidence="2">
    <location>
        <position position="57"/>
    </location>
</feature>
<dbReference type="OrthoDB" id="10261027at2759"/>
<comment type="caution">
    <text evidence="2">The sequence shown here is derived from an EMBL/GenBank/DDBJ whole genome shotgun (WGS) entry which is preliminary data.</text>
</comment>
<dbReference type="GO" id="GO:0005886">
    <property type="term" value="C:plasma membrane"/>
    <property type="evidence" value="ECO:0007669"/>
    <property type="project" value="TreeGrafter"/>
</dbReference>
<accession>A0A9N9EUI6</accession>
<sequence>PDGFYVIVLEYAEMGDLRKYLESKFTDITWEEKIDISIQISDGLSFLHTNEILHRDL</sequence>
<gene>
    <name evidence="2" type="ORF">AMORRO_LOCUS11636</name>
</gene>
<dbReference type="Proteomes" id="UP000789342">
    <property type="component" value="Unassembled WGS sequence"/>
</dbReference>
<dbReference type="InterPro" id="IPR000719">
    <property type="entry name" value="Prot_kinase_dom"/>
</dbReference>
<name>A0A9N9EUI6_9GLOM</name>
<evidence type="ECO:0000313" key="3">
    <source>
        <dbReference type="Proteomes" id="UP000789342"/>
    </source>
</evidence>
<reference evidence="2" key="1">
    <citation type="submission" date="2021-06" db="EMBL/GenBank/DDBJ databases">
        <authorList>
            <person name="Kallberg Y."/>
            <person name="Tangrot J."/>
            <person name="Rosling A."/>
        </authorList>
    </citation>
    <scope>NUCLEOTIDE SEQUENCE</scope>
    <source>
        <strain evidence="2">CL551</strain>
    </source>
</reference>
<dbReference type="SUPFAM" id="SSF56112">
    <property type="entry name" value="Protein kinase-like (PK-like)"/>
    <property type="match status" value="1"/>
</dbReference>
<feature type="domain" description="Protein kinase" evidence="1">
    <location>
        <begin position="1"/>
        <end position="57"/>
    </location>
</feature>
<evidence type="ECO:0000259" key="1">
    <source>
        <dbReference type="PROSITE" id="PS50011"/>
    </source>
</evidence>
<dbReference type="PANTHER" id="PTHR24416:SF600">
    <property type="entry name" value="PDGF- AND VEGF-RECEPTOR RELATED, ISOFORM J"/>
    <property type="match status" value="1"/>
</dbReference>
<dbReference type="InterPro" id="IPR050122">
    <property type="entry name" value="RTK"/>
</dbReference>
<dbReference type="InterPro" id="IPR011009">
    <property type="entry name" value="Kinase-like_dom_sf"/>
</dbReference>
<keyword evidence="3" id="KW-1185">Reference proteome</keyword>
<dbReference type="EMBL" id="CAJVPV010015264">
    <property type="protein sequence ID" value="CAG8690934.1"/>
    <property type="molecule type" value="Genomic_DNA"/>
</dbReference>
<dbReference type="PROSITE" id="PS50011">
    <property type="entry name" value="PROTEIN_KINASE_DOM"/>
    <property type="match status" value="1"/>
</dbReference>
<dbReference type="GO" id="GO:0004714">
    <property type="term" value="F:transmembrane receptor protein tyrosine kinase activity"/>
    <property type="evidence" value="ECO:0007669"/>
    <property type="project" value="TreeGrafter"/>
</dbReference>
<dbReference type="GO" id="GO:0005524">
    <property type="term" value="F:ATP binding"/>
    <property type="evidence" value="ECO:0007669"/>
    <property type="project" value="InterPro"/>
</dbReference>
<dbReference type="Pfam" id="PF07714">
    <property type="entry name" value="PK_Tyr_Ser-Thr"/>
    <property type="match status" value="1"/>
</dbReference>